<proteinExistence type="predicted"/>
<evidence type="ECO:0000313" key="3">
    <source>
        <dbReference type="EMBL" id="EAS35772.1"/>
    </source>
</evidence>
<dbReference type="InterPro" id="IPR020999">
    <property type="entry name" value="Chitin_synth_reg_RCR"/>
</dbReference>
<reference evidence="4" key="1">
    <citation type="journal article" date="2009" name="Genome Res.">
        <title>Comparative genomic analyses of the human fungal pathogens Coccidioides and their relatives.</title>
        <authorList>
            <person name="Sharpton T.J."/>
            <person name="Stajich J.E."/>
            <person name="Rounsley S.D."/>
            <person name="Gardner M.J."/>
            <person name="Wortman J.R."/>
            <person name="Jordar V.S."/>
            <person name="Maiti R."/>
            <person name="Kodira C.D."/>
            <person name="Neafsey D.E."/>
            <person name="Zeng Q."/>
            <person name="Hung C.-Y."/>
            <person name="McMahan C."/>
            <person name="Muszewska A."/>
            <person name="Grynberg M."/>
            <person name="Mandel M.A."/>
            <person name="Kellner E.M."/>
            <person name="Barker B.M."/>
            <person name="Galgiani J.N."/>
            <person name="Orbach M.J."/>
            <person name="Kirkland T.N."/>
            <person name="Cole G.T."/>
            <person name="Henn M.R."/>
            <person name="Birren B.W."/>
            <person name="Taylor J.W."/>
        </authorList>
    </citation>
    <scope>NUCLEOTIDE SEQUENCE [LARGE SCALE GENOMIC DNA]</scope>
    <source>
        <strain evidence="4">RS</strain>
    </source>
</reference>
<feature type="compositionally biased region" description="Polar residues" evidence="1">
    <location>
        <begin position="107"/>
        <end position="128"/>
    </location>
</feature>
<dbReference type="VEuPathDB" id="FungiDB:CIMG_01126"/>
<accession>A0A0E1RZL6</accession>
<dbReference type="OMA" id="YDWGRWV"/>
<evidence type="ECO:0000256" key="2">
    <source>
        <dbReference type="SAM" id="Phobius"/>
    </source>
</evidence>
<dbReference type="Proteomes" id="UP000001261">
    <property type="component" value="Unassembled WGS sequence"/>
</dbReference>
<dbReference type="AlphaFoldDB" id="A0A0E1RZL6"/>
<gene>
    <name evidence="3" type="ORF">CIMG_01126</name>
</gene>
<keyword evidence="2" id="KW-1133">Transmembrane helix</keyword>
<dbReference type="PANTHER" id="PTHR28187">
    <property type="entry name" value="PROTEIN RCR1-RELATED"/>
    <property type="match status" value="1"/>
</dbReference>
<dbReference type="InParanoid" id="A0A0E1RZL6"/>
<dbReference type="EMBL" id="GG704911">
    <property type="protein sequence ID" value="EAS35772.1"/>
    <property type="molecule type" value="Genomic_DNA"/>
</dbReference>
<organism evidence="3 4">
    <name type="scientific">Coccidioides immitis (strain RS)</name>
    <name type="common">Valley fever fungus</name>
    <dbReference type="NCBI Taxonomy" id="246410"/>
    <lineage>
        <taxon>Eukaryota</taxon>
        <taxon>Fungi</taxon>
        <taxon>Dikarya</taxon>
        <taxon>Ascomycota</taxon>
        <taxon>Pezizomycotina</taxon>
        <taxon>Eurotiomycetes</taxon>
        <taxon>Eurotiomycetidae</taxon>
        <taxon>Onygenales</taxon>
        <taxon>Onygenaceae</taxon>
        <taxon>Coccidioides</taxon>
    </lineage>
</organism>
<sequence>MPALFSKRDCFTTPSGRLYCDSAWYSWARWVFLAILIASAFLLFFAFSCISARRRRSRGMQPYMGTGWAANMGPWGKPGDQRPAPQYQYQQPPPPQYTSGPYYGGYANNQAPGETSQQQTGIELQQPQHAYRGDGVYEPPSGPPPQKTI</sequence>
<keyword evidence="2" id="KW-0472">Membrane</keyword>
<dbReference type="PANTHER" id="PTHR28187:SF1">
    <property type="entry name" value="PROTEIN RCR1-RELATED"/>
    <property type="match status" value="1"/>
</dbReference>
<evidence type="ECO:0000256" key="1">
    <source>
        <dbReference type="SAM" id="MobiDB-lite"/>
    </source>
</evidence>
<feature type="compositionally biased region" description="Pro residues" evidence="1">
    <location>
        <begin position="140"/>
        <end position="149"/>
    </location>
</feature>
<evidence type="ECO:0000313" key="4">
    <source>
        <dbReference type="Proteomes" id="UP000001261"/>
    </source>
</evidence>
<reference evidence="4" key="2">
    <citation type="journal article" date="2010" name="Genome Res.">
        <title>Population genomic sequencing of Coccidioides fungi reveals recent hybridization and transposon control.</title>
        <authorList>
            <person name="Neafsey D.E."/>
            <person name="Barker B.M."/>
            <person name="Sharpton T.J."/>
            <person name="Stajich J.E."/>
            <person name="Park D.J."/>
            <person name="Whiston E."/>
            <person name="Hung C.-Y."/>
            <person name="McMahan C."/>
            <person name="White J."/>
            <person name="Sykes S."/>
            <person name="Heiman D."/>
            <person name="Young S."/>
            <person name="Zeng Q."/>
            <person name="Abouelleil A."/>
            <person name="Aftuck L."/>
            <person name="Bessette D."/>
            <person name="Brown A."/>
            <person name="FitzGerald M."/>
            <person name="Lui A."/>
            <person name="Macdonald J.P."/>
            <person name="Priest M."/>
            <person name="Orbach M.J."/>
            <person name="Galgiani J.N."/>
            <person name="Kirkland T.N."/>
            <person name="Cole G.T."/>
            <person name="Birren B.W."/>
            <person name="Henn M.R."/>
            <person name="Taylor J.W."/>
            <person name="Rounsley S.D."/>
        </authorList>
    </citation>
    <scope>GENOME REANNOTATION</scope>
    <source>
        <strain evidence="4">RS</strain>
    </source>
</reference>
<evidence type="ECO:0008006" key="5">
    <source>
        <dbReference type="Google" id="ProtNLM"/>
    </source>
</evidence>
<keyword evidence="4" id="KW-1185">Reference proteome</keyword>
<dbReference type="GeneID" id="4566852"/>
<name>A0A0E1RZL6_COCIM</name>
<feature type="compositionally biased region" description="Low complexity" evidence="1">
    <location>
        <begin position="97"/>
        <end position="106"/>
    </location>
</feature>
<keyword evidence="2" id="KW-0812">Transmembrane</keyword>
<dbReference type="GO" id="GO:0016192">
    <property type="term" value="P:vesicle-mediated transport"/>
    <property type="evidence" value="ECO:0007669"/>
    <property type="project" value="TreeGrafter"/>
</dbReference>
<feature type="region of interest" description="Disordered" evidence="1">
    <location>
        <begin position="71"/>
        <end position="149"/>
    </location>
</feature>
<dbReference type="RefSeq" id="XP_001247355.1">
    <property type="nucleotide sequence ID" value="XM_001247354.2"/>
</dbReference>
<feature type="compositionally biased region" description="Low complexity" evidence="1">
    <location>
        <begin position="81"/>
        <end position="90"/>
    </location>
</feature>
<protein>
    <recommendedName>
        <fullName evidence="5">Chitin synthesis regulation, Congo red resistance, RCR protein</fullName>
    </recommendedName>
</protein>
<feature type="transmembrane region" description="Helical" evidence="2">
    <location>
        <begin position="27"/>
        <end position="50"/>
    </location>
</feature>
<dbReference type="OrthoDB" id="3556830at2759"/>
<dbReference type="Pfam" id="PF12273">
    <property type="entry name" value="RCR"/>
    <property type="match status" value="1"/>
</dbReference>
<dbReference type="KEGG" id="cim:CIMG_01126"/>